<accession>A0A1I0GBQ5</accession>
<evidence type="ECO:0000313" key="1">
    <source>
        <dbReference type="EMBL" id="SET67629.1"/>
    </source>
</evidence>
<dbReference type="Pfam" id="PF16162">
    <property type="entry name" value="KwaB"/>
    <property type="match status" value="1"/>
</dbReference>
<name>A0A1I0GBQ5_9PROT</name>
<evidence type="ECO:0000313" key="2">
    <source>
        <dbReference type="Proteomes" id="UP000183339"/>
    </source>
</evidence>
<dbReference type="EMBL" id="FOHI01000012">
    <property type="protein sequence ID" value="SET67629.1"/>
    <property type="molecule type" value="Genomic_DNA"/>
</dbReference>
<protein>
    <submittedName>
        <fullName evidence="1">Uncharacterized protein</fullName>
    </submittedName>
</protein>
<dbReference type="InterPro" id="IPR032359">
    <property type="entry name" value="KwaB-like"/>
</dbReference>
<organism evidence="1 2">
    <name type="scientific">Nitrosospira multiformis</name>
    <dbReference type="NCBI Taxonomy" id="1231"/>
    <lineage>
        <taxon>Bacteria</taxon>
        <taxon>Pseudomonadati</taxon>
        <taxon>Pseudomonadota</taxon>
        <taxon>Betaproteobacteria</taxon>
        <taxon>Nitrosomonadales</taxon>
        <taxon>Nitrosomonadaceae</taxon>
        <taxon>Nitrosospira</taxon>
    </lineage>
</organism>
<proteinExistence type="predicted"/>
<dbReference type="Proteomes" id="UP000183339">
    <property type="component" value="Unassembled WGS sequence"/>
</dbReference>
<gene>
    <name evidence="1" type="ORF">SAMN05216412_11251</name>
</gene>
<dbReference type="AlphaFoldDB" id="A0A1I0GBQ5"/>
<reference evidence="1 2" key="1">
    <citation type="submission" date="2016-10" db="EMBL/GenBank/DDBJ databases">
        <authorList>
            <person name="de Groot N.N."/>
        </authorList>
    </citation>
    <scope>NUCLEOTIDE SEQUENCE [LARGE SCALE GENOMIC DNA]</scope>
    <source>
        <strain evidence="1 2">Nl7</strain>
    </source>
</reference>
<sequence>MLIQYFDKRKIISTNGFSLFHSSTTYKRVEGIGLTIDNKISATLKGKSLRFLSFHVLRQIFDLSGYYREATDSDISDFASLAAIKVDDLAQLISISDNWIRRKFSLIQQSQILETVPINEIKAVATEFNIALNTIVEDGVELISLPTNKAELKNILRFLDEDYYKSPLSKTYYMTNSKRVV</sequence>